<dbReference type="Pfam" id="PF12340">
    <property type="entry name" value="DUF3638"/>
    <property type="match status" value="1"/>
</dbReference>
<evidence type="ECO:0000313" key="3">
    <source>
        <dbReference type="Proteomes" id="UP000326565"/>
    </source>
</evidence>
<organism evidence="2 3">
    <name type="scientific">Aspergillus leporis</name>
    <dbReference type="NCBI Taxonomy" id="41062"/>
    <lineage>
        <taxon>Eukaryota</taxon>
        <taxon>Fungi</taxon>
        <taxon>Dikarya</taxon>
        <taxon>Ascomycota</taxon>
        <taxon>Pezizomycotina</taxon>
        <taxon>Eurotiomycetes</taxon>
        <taxon>Eurotiomycetidae</taxon>
        <taxon>Eurotiales</taxon>
        <taxon>Aspergillaceae</taxon>
        <taxon>Aspergillus</taxon>
        <taxon>Aspergillus subgen. Circumdati</taxon>
    </lineage>
</organism>
<gene>
    <name evidence="2" type="ORF">BDV29DRAFT_157916</name>
</gene>
<keyword evidence="3" id="KW-1185">Reference proteome</keyword>
<dbReference type="AlphaFoldDB" id="A0A5N5X0U4"/>
<sequence>MALETWLQNNCRNIFDESDEILDPKFQLVYTMGSQPTLDGHSGRWHMTQSLLTLVEQQARALHDQDPTCLDIEYHGTRYPILCFLKAGAADRLIHMALLSVNEKGLPGLPLHLWNQRIRRCAFNLSGLPVRRPGISSPPGSIRAE</sequence>
<name>A0A5N5X0U4_9EURO</name>
<dbReference type="OrthoDB" id="3182339at2759"/>
<feature type="domain" description="DUF3638" evidence="1">
    <location>
        <begin position="2"/>
        <end position="62"/>
    </location>
</feature>
<dbReference type="EMBL" id="ML732233">
    <property type="protein sequence ID" value="KAB8073114.1"/>
    <property type="molecule type" value="Genomic_DNA"/>
</dbReference>
<dbReference type="InterPro" id="IPR022099">
    <property type="entry name" value="DUF3638"/>
</dbReference>
<evidence type="ECO:0000313" key="2">
    <source>
        <dbReference type="EMBL" id="KAB8073114.1"/>
    </source>
</evidence>
<protein>
    <recommendedName>
        <fullName evidence="1">DUF3638 domain-containing protein</fullName>
    </recommendedName>
</protein>
<reference evidence="2 3" key="1">
    <citation type="submission" date="2019-04" db="EMBL/GenBank/DDBJ databases">
        <title>Friends and foes A comparative genomics study of 23 Aspergillus species from section Flavi.</title>
        <authorList>
            <consortium name="DOE Joint Genome Institute"/>
            <person name="Kjaerbolling I."/>
            <person name="Vesth T."/>
            <person name="Frisvad J.C."/>
            <person name="Nybo J.L."/>
            <person name="Theobald S."/>
            <person name="Kildgaard S."/>
            <person name="Isbrandt T."/>
            <person name="Kuo A."/>
            <person name="Sato A."/>
            <person name="Lyhne E.K."/>
            <person name="Kogle M.E."/>
            <person name="Wiebenga A."/>
            <person name="Kun R.S."/>
            <person name="Lubbers R.J."/>
            <person name="Makela M.R."/>
            <person name="Barry K."/>
            <person name="Chovatia M."/>
            <person name="Clum A."/>
            <person name="Daum C."/>
            <person name="Haridas S."/>
            <person name="He G."/>
            <person name="LaButti K."/>
            <person name="Lipzen A."/>
            <person name="Mondo S."/>
            <person name="Riley R."/>
            <person name="Salamov A."/>
            <person name="Simmons B.A."/>
            <person name="Magnuson J.K."/>
            <person name="Henrissat B."/>
            <person name="Mortensen U.H."/>
            <person name="Larsen T.O."/>
            <person name="Devries R.P."/>
            <person name="Grigoriev I.V."/>
            <person name="Machida M."/>
            <person name="Baker S.E."/>
            <person name="Andersen M.R."/>
        </authorList>
    </citation>
    <scope>NUCLEOTIDE SEQUENCE [LARGE SCALE GENOMIC DNA]</scope>
    <source>
        <strain evidence="2 3">CBS 151.66</strain>
    </source>
</reference>
<dbReference type="Proteomes" id="UP000326565">
    <property type="component" value="Unassembled WGS sequence"/>
</dbReference>
<evidence type="ECO:0000259" key="1">
    <source>
        <dbReference type="Pfam" id="PF12340"/>
    </source>
</evidence>
<proteinExistence type="predicted"/>
<accession>A0A5N5X0U4</accession>